<gene>
    <name evidence="2" type="ORF">KP509_31G018500</name>
</gene>
<evidence type="ECO:0000313" key="2">
    <source>
        <dbReference type="EMBL" id="KAH7288241.1"/>
    </source>
</evidence>
<proteinExistence type="predicted"/>
<dbReference type="EMBL" id="CM035436">
    <property type="protein sequence ID" value="KAH7288241.1"/>
    <property type="molecule type" value="Genomic_DNA"/>
</dbReference>
<organism evidence="2 3">
    <name type="scientific">Ceratopteris richardii</name>
    <name type="common">Triangle waterfern</name>
    <dbReference type="NCBI Taxonomy" id="49495"/>
    <lineage>
        <taxon>Eukaryota</taxon>
        <taxon>Viridiplantae</taxon>
        <taxon>Streptophyta</taxon>
        <taxon>Embryophyta</taxon>
        <taxon>Tracheophyta</taxon>
        <taxon>Polypodiopsida</taxon>
        <taxon>Polypodiidae</taxon>
        <taxon>Polypodiales</taxon>
        <taxon>Pteridineae</taxon>
        <taxon>Pteridaceae</taxon>
        <taxon>Parkerioideae</taxon>
        <taxon>Ceratopteris</taxon>
    </lineage>
</organism>
<feature type="compositionally biased region" description="Basic and acidic residues" evidence="1">
    <location>
        <begin position="16"/>
        <end position="32"/>
    </location>
</feature>
<sequence length="165" mass="18970">MDSEDSNDTSIPEGSIPERFRETSGSVPERRTLDSSFISTYLLPSPENEERIPVEEFIKDRITRETLIPSSNERILEQINSQLEHLQAKYVGTGHADLNRFEWAVNIQRDSYASYVGHYPLLAYFAVAENESIGRERYNFMQKMLLPCGYPPKKEEAVNFASFPD</sequence>
<dbReference type="OrthoDB" id="274726at2759"/>
<dbReference type="Proteomes" id="UP000825935">
    <property type="component" value="Chromosome 31"/>
</dbReference>
<evidence type="ECO:0000256" key="1">
    <source>
        <dbReference type="SAM" id="MobiDB-lite"/>
    </source>
</evidence>
<dbReference type="Pfam" id="PF07189">
    <property type="entry name" value="SF3b10"/>
    <property type="match status" value="1"/>
</dbReference>
<dbReference type="GO" id="GO:0071011">
    <property type="term" value="C:precatalytic spliceosome"/>
    <property type="evidence" value="ECO:0007669"/>
    <property type="project" value="TreeGrafter"/>
</dbReference>
<evidence type="ECO:0008006" key="4">
    <source>
        <dbReference type="Google" id="ProtNLM"/>
    </source>
</evidence>
<name>A0A8T2QXT5_CERRI</name>
<feature type="region of interest" description="Disordered" evidence="1">
    <location>
        <begin position="1"/>
        <end position="32"/>
    </location>
</feature>
<dbReference type="PANTHER" id="PTHR20978:SF0">
    <property type="entry name" value="SPLICING FACTOR 3B SUBUNIT 5"/>
    <property type="match status" value="1"/>
</dbReference>
<dbReference type="GO" id="GO:0000398">
    <property type="term" value="P:mRNA splicing, via spliceosome"/>
    <property type="evidence" value="ECO:0007669"/>
    <property type="project" value="TreeGrafter"/>
</dbReference>
<comment type="caution">
    <text evidence="2">The sequence shown here is derived from an EMBL/GenBank/DDBJ whole genome shotgun (WGS) entry which is preliminary data.</text>
</comment>
<dbReference type="InterPro" id="IPR009846">
    <property type="entry name" value="SF3b5/RDS3-10"/>
</dbReference>
<dbReference type="AlphaFoldDB" id="A0A8T2QXT5"/>
<accession>A0A8T2QXT5</accession>
<evidence type="ECO:0000313" key="3">
    <source>
        <dbReference type="Proteomes" id="UP000825935"/>
    </source>
</evidence>
<reference evidence="2" key="1">
    <citation type="submission" date="2021-08" db="EMBL/GenBank/DDBJ databases">
        <title>WGS assembly of Ceratopteris richardii.</title>
        <authorList>
            <person name="Marchant D.B."/>
            <person name="Chen G."/>
            <person name="Jenkins J."/>
            <person name="Shu S."/>
            <person name="Leebens-Mack J."/>
            <person name="Grimwood J."/>
            <person name="Schmutz J."/>
            <person name="Soltis P."/>
            <person name="Soltis D."/>
            <person name="Chen Z.-H."/>
        </authorList>
    </citation>
    <scope>NUCLEOTIDE SEQUENCE</scope>
    <source>
        <strain evidence="2">Whitten #5841</strain>
        <tissue evidence="2">Leaf</tissue>
    </source>
</reference>
<dbReference type="GO" id="GO:0005686">
    <property type="term" value="C:U2 snRNP"/>
    <property type="evidence" value="ECO:0007669"/>
    <property type="project" value="TreeGrafter"/>
</dbReference>
<protein>
    <recommendedName>
        <fullName evidence="4">Splicing factor subunit</fullName>
    </recommendedName>
</protein>
<dbReference type="PANTHER" id="PTHR20978">
    <property type="entry name" value="SPLICING FACTOR 3B SUBUNIT 5"/>
    <property type="match status" value="1"/>
</dbReference>
<keyword evidence="3" id="KW-1185">Reference proteome</keyword>